<name>A0A073CIS5_PLAA1</name>
<protein>
    <recommendedName>
        <fullName evidence="3">DnaJ</fullName>
    </recommendedName>
</protein>
<evidence type="ECO:0000313" key="2">
    <source>
        <dbReference type="Proteomes" id="UP000027395"/>
    </source>
</evidence>
<dbReference type="SUPFAM" id="SSF46565">
    <property type="entry name" value="Chaperone J-domain"/>
    <property type="match status" value="1"/>
</dbReference>
<dbReference type="InterPro" id="IPR036869">
    <property type="entry name" value="J_dom_sf"/>
</dbReference>
<dbReference type="HOGENOM" id="CLU_2012650_0_0_3"/>
<evidence type="ECO:0000313" key="1">
    <source>
        <dbReference type="EMBL" id="KEI67628.1"/>
    </source>
</evidence>
<dbReference type="InterPro" id="IPR001623">
    <property type="entry name" value="DnaJ_domain"/>
</dbReference>
<gene>
    <name evidence="1" type="ORF">A19Y_2749</name>
</gene>
<proteinExistence type="predicted"/>
<dbReference type="Gene3D" id="1.10.287.110">
    <property type="entry name" value="DnaJ domain"/>
    <property type="match status" value="1"/>
</dbReference>
<dbReference type="Proteomes" id="UP000027395">
    <property type="component" value="Chromosome"/>
</dbReference>
<organism evidence="1 2">
    <name type="scientific">Planktothrix agardhii (strain NIVA-CYA 126/8)</name>
    <dbReference type="NCBI Taxonomy" id="388467"/>
    <lineage>
        <taxon>Bacteria</taxon>
        <taxon>Bacillati</taxon>
        <taxon>Cyanobacteriota</taxon>
        <taxon>Cyanophyceae</taxon>
        <taxon>Oscillatoriophycideae</taxon>
        <taxon>Oscillatoriales</taxon>
        <taxon>Microcoleaceae</taxon>
        <taxon>Planktothrix</taxon>
    </lineage>
</organism>
<dbReference type="eggNOG" id="COG0484">
    <property type="taxonomic scope" value="Bacteria"/>
</dbReference>
<dbReference type="RefSeq" id="WP_042154784.1">
    <property type="nucleotide sequence ID" value="NZ_CM002803.1"/>
</dbReference>
<dbReference type="AlphaFoldDB" id="A0A073CIS5"/>
<reference evidence="1 2" key="1">
    <citation type="journal article" date="2014" name="Appl. Environ. Microbiol.">
        <title>Elucidation of insertion elements encoded on plasmids and in vitro construction of shuttle vectors from the toxic cyanobacterium Planktothrix.</title>
        <authorList>
            <person name="Christiansen G."/>
            <person name="Goesmann A."/>
            <person name="Kurmayer R."/>
        </authorList>
    </citation>
    <scope>NUCLEOTIDE SEQUENCE [LARGE SCALE GENOMIC DNA]</scope>
    <source>
        <strain evidence="1 2">NIVA-CYA 126/8</strain>
    </source>
</reference>
<keyword evidence="2" id="KW-1185">Reference proteome</keyword>
<sequence>MDHQLSNPNPYDVLEVSPGASNAEITKAFTLAMKKRSYSPDIIAKARKTLMNQEERILADYLRPILPPIQRFKRTDFSELETPEPQVEFLSEFDNLETMIQQINQISEVDQKLGATLF</sequence>
<dbReference type="PATRIC" id="fig|388467.6.peg.2698"/>
<accession>A0A073CIS5</accession>
<dbReference type="STRING" id="388467.A19Y_2749"/>
<dbReference type="CDD" id="cd06257">
    <property type="entry name" value="DnaJ"/>
    <property type="match status" value="1"/>
</dbReference>
<dbReference type="EMBL" id="CM002803">
    <property type="protein sequence ID" value="KEI67628.1"/>
    <property type="molecule type" value="Genomic_DNA"/>
</dbReference>
<evidence type="ECO:0008006" key="3">
    <source>
        <dbReference type="Google" id="ProtNLM"/>
    </source>
</evidence>